<name>A0ABD7SSI4_VIBCL</name>
<protein>
    <submittedName>
        <fullName evidence="1">Uncharacterized protein</fullName>
    </submittedName>
</protein>
<evidence type="ECO:0000313" key="2">
    <source>
        <dbReference type="Proteomes" id="UP000323819"/>
    </source>
</evidence>
<dbReference type="RefSeq" id="WP_148521420.1">
    <property type="nucleotide sequence ID" value="NZ_JAILXN010000001.1"/>
</dbReference>
<comment type="caution">
    <text evidence="1">The sequence shown here is derived from an EMBL/GenBank/DDBJ whole genome shotgun (WGS) entry which is preliminary data.</text>
</comment>
<gene>
    <name evidence="1" type="ORF">FXF03_01500</name>
</gene>
<proteinExistence type="predicted"/>
<dbReference type="EMBL" id="VSIJ01000005">
    <property type="protein sequence ID" value="TXX67276.1"/>
    <property type="molecule type" value="Genomic_DNA"/>
</dbReference>
<accession>A0ABD7SSI4</accession>
<dbReference type="AlphaFoldDB" id="A0ABD7SSI4"/>
<evidence type="ECO:0000313" key="1">
    <source>
        <dbReference type="EMBL" id="TXX67276.1"/>
    </source>
</evidence>
<organism evidence="1 2">
    <name type="scientific">Vibrio cholerae</name>
    <dbReference type="NCBI Taxonomy" id="666"/>
    <lineage>
        <taxon>Bacteria</taxon>
        <taxon>Pseudomonadati</taxon>
        <taxon>Pseudomonadota</taxon>
        <taxon>Gammaproteobacteria</taxon>
        <taxon>Vibrionales</taxon>
        <taxon>Vibrionaceae</taxon>
        <taxon>Vibrio</taxon>
    </lineage>
</organism>
<dbReference type="Proteomes" id="UP000323819">
    <property type="component" value="Unassembled WGS sequence"/>
</dbReference>
<reference evidence="1 2" key="1">
    <citation type="submission" date="2019-06" db="EMBL/GenBank/DDBJ databases">
        <title>Vibrio cholerae phylogeny based on whole-genome sequencing reveals genetic diversity and population strucutre.</title>
        <authorList>
            <person name="Zhiqiu Y."/>
            <person name="Bin L."/>
            <person name="Lingyan J."/>
        </authorList>
    </citation>
    <scope>NUCLEOTIDE SEQUENCE [LARGE SCALE GENOMIC DNA]</scope>
    <source>
        <strain evidence="1 2">N2814</strain>
    </source>
</reference>
<sequence>MSLITLTNILLATTPEEKAAAQAAHAADLASRPSDSEIITGFLKQCTNAEGKPVLDREQRAEIRDGSISVVKSH</sequence>